<dbReference type="OrthoDB" id="4078255at2"/>
<dbReference type="InterPro" id="IPR025295">
    <property type="entry name" value="eCIS_core_dom"/>
</dbReference>
<gene>
    <name evidence="3" type="ORF">FCI23_09550</name>
</gene>
<name>A0A4U0SNK2_9ACTN</name>
<evidence type="ECO:0000313" key="4">
    <source>
        <dbReference type="Proteomes" id="UP000305778"/>
    </source>
</evidence>
<dbReference type="Pfam" id="PF13699">
    <property type="entry name" value="eCIS_core"/>
    <property type="match status" value="1"/>
</dbReference>
<comment type="caution">
    <text evidence="3">The sequence shown here is derived from an EMBL/GenBank/DDBJ whole genome shotgun (WGS) entry which is preliminary data.</text>
</comment>
<reference evidence="3 4" key="1">
    <citation type="submission" date="2019-04" db="EMBL/GenBank/DDBJ databases">
        <title>Streptomyces oryziradicis sp. nov., a novel actinomycete isolated from rhizosphere soil of rice (Oryza sativa L.).</title>
        <authorList>
            <person name="Li C."/>
        </authorList>
    </citation>
    <scope>NUCLEOTIDE SEQUENCE [LARGE SCALE GENOMIC DNA]</scope>
    <source>
        <strain evidence="3 4">NEAU-C40</strain>
    </source>
</reference>
<protein>
    <submittedName>
        <fullName evidence="3">DUF4157 domain-containing protein</fullName>
    </submittedName>
</protein>
<evidence type="ECO:0000259" key="2">
    <source>
        <dbReference type="Pfam" id="PF13699"/>
    </source>
</evidence>
<dbReference type="Proteomes" id="UP000305778">
    <property type="component" value="Unassembled WGS sequence"/>
</dbReference>
<accession>A0A4U0SNK2</accession>
<proteinExistence type="predicted"/>
<feature type="region of interest" description="Disordered" evidence="1">
    <location>
        <begin position="55"/>
        <end position="102"/>
    </location>
</feature>
<feature type="region of interest" description="Disordered" evidence="1">
    <location>
        <begin position="1"/>
        <end position="41"/>
    </location>
</feature>
<organism evidence="3 4">
    <name type="scientific">Actinacidiphila oryziradicis</name>
    <dbReference type="NCBI Taxonomy" id="2571141"/>
    <lineage>
        <taxon>Bacteria</taxon>
        <taxon>Bacillati</taxon>
        <taxon>Actinomycetota</taxon>
        <taxon>Actinomycetes</taxon>
        <taxon>Kitasatosporales</taxon>
        <taxon>Streptomycetaceae</taxon>
        <taxon>Actinacidiphila</taxon>
    </lineage>
</organism>
<dbReference type="EMBL" id="SUMC01000007">
    <property type="protein sequence ID" value="TKA11590.1"/>
    <property type="molecule type" value="Genomic_DNA"/>
</dbReference>
<feature type="domain" description="eCIS core" evidence="2">
    <location>
        <begin position="102"/>
        <end position="172"/>
    </location>
</feature>
<evidence type="ECO:0000256" key="1">
    <source>
        <dbReference type="SAM" id="MobiDB-lite"/>
    </source>
</evidence>
<feature type="compositionally biased region" description="Basic and acidic residues" evidence="1">
    <location>
        <begin position="55"/>
        <end position="64"/>
    </location>
</feature>
<feature type="region of interest" description="Disordered" evidence="1">
    <location>
        <begin position="170"/>
        <end position="232"/>
    </location>
</feature>
<evidence type="ECO:0000313" key="3">
    <source>
        <dbReference type="EMBL" id="TKA11590.1"/>
    </source>
</evidence>
<feature type="compositionally biased region" description="Polar residues" evidence="1">
    <location>
        <begin position="480"/>
        <end position="496"/>
    </location>
</feature>
<dbReference type="AlphaFoldDB" id="A0A4U0SNK2"/>
<feature type="compositionally biased region" description="Basic and acidic residues" evidence="1">
    <location>
        <begin position="187"/>
        <end position="197"/>
    </location>
</feature>
<feature type="region of interest" description="Disordered" evidence="1">
    <location>
        <begin position="480"/>
        <end position="511"/>
    </location>
</feature>
<keyword evidence="4" id="KW-1185">Reference proteome</keyword>
<sequence length="511" mass="54293">MHAQEQPKEAGATGRPRQPATQPASGVNLPPTAGMTPAGILSLQRSVGNAAVARMVEEERHEHGAGCGHEQSPVQRRSAAQAPPVQRRSAAHEVLSSAGEDLDSAMRTEMEGRFGRKLPPARVHRGPLAEQAAEELGAKAFTSQGHMVFGRGAWNKPTIAHEMRHLEHQAAGPVPGTDNGNGFSVSHKSDDFEKDAEASSVQAMRAPVSPDPVAPTEGETVGAARGGNVSPVQRMPTAADTARSKQAGVLAGEPVVQRAASTFNSEVPVQRMFNKLKGKVTGHAAQPAGPPQVQIDVAGQQIAMTWEGGFYRFTTPDGGTAFIHDQAVRNGVLRAGLADMVMRYLNGGIVLYRGIPRWHSTWHEVTGRGVISPLGTGHFPSFDTRQTSFIPFAPTEIVARSAAVSTSGMGEADRAQFVNGYSRTQGNADVGLLAMTFAGPTQDVGFFNETEIQMRGPVHASHIERLAMDMNTMEALTGTAEGTDQLRSNRPATPSQAEKDDYTTTFGSLIP</sequence>